<name>A0A3S0V3S2_9PROT</name>
<dbReference type="Proteomes" id="UP000280346">
    <property type="component" value="Unassembled WGS sequence"/>
</dbReference>
<accession>A0A3S0V3S2</accession>
<dbReference type="InterPro" id="IPR001387">
    <property type="entry name" value="Cro/C1-type_HTH"/>
</dbReference>
<comment type="caution">
    <text evidence="1">The sequence shown here is derived from an EMBL/GenBank/DDBJ whole genome shotgun (WGS) entry which is preliminary data.</text>
</comment>
<keyword evidence="2" id="KW-1185">Reference proteome</keyword>
<proteinExistence type="predicted"/>
<protein>
    <submittedName>
        <fullName evidence="1">XRE family transcriptional regulator</fullName>
    </submittedName>
</protein>
<dbReference type="CDD" id="cd00093">
    <property type="entry name" value="HTH_XRE"/>
    <property type="match status" value="1"/>
</dbReference>
<evidence type="ECO:0000313" key="1">
    <source>
        <dbReference type="EMBL" id="RUQ66016.1"/>
    </source>
</evidence>
<dbReference type="EMBL" id="RZIJ01000024">
    <property type="protein sequence ID" value="RUQ66016.1"/>
    <property type="molecule type" value="Genomic_DNA"/>
</dbReference>
<gene>
    <name evidence="1" type="ORF">EJ913_24575</name>
</gene>
<dbReference type="RefSeq" id="WP_127002873.1">
    <property type="nucleotide sequence ID" value="NZ_JBNPXW010000011.1"/>
</dbReference>
<organism evidence="1 2">
    <name type="scientific">Azospirillum doebereinerae</name>
    <dbReference type="NCBI Taxonomy" id="92933"/>
    <lineage>
        <taxon>Bacteria</taxon>
        <taxon>Pseudomonadati</taxon>
        <taxon>Pseudomonadota</taxon>
        <taxon>Alphaproteobacteria</taxon>
        <taxon>Rhodospirillales</taxon>
        <taxon>Azospirillaceae</taxon>
        <taxon>Azospirillum</taxon>
    </lineage>
</organism>
<sequence length="64" mass="7173">MKLKEYLDRNGLTFREFAALIEVADGRTVHRYAAGERLPRRAVMTRIAAQTRGAVTAADFFDSA</sequence>
<dbReference type="Gene3D" id="1.10.260.40">
    <property type="entry name" value="lambda repressor-like DNA-binding domains"/>
    <property type="match status" value="1"/>
</dbReference>
<dbReference type="AlphaFoldDB" id="A0A3S0V3S2"/>
<dbReference type="GO" id="GO:0003677">
    <property type="term" value="F:DNA binding"/>
    <property type="evidence" value="ECO:0007669"/>
    <property type="project" value="InterPro"/>
</dbReference>
<dbReference type="InterPro" id="IPR010982">
    <property type="entry name" value="Lambda_DNA-bd_dom_sf"/>
</dbReference>
<evidence type="ECO:0000313" key="2">
    <source>
        <dbReference type="Proteomes" id="UP000280346"/>
    </source>
</evidence>
<reference evidence="1 2" key="1">
    <citation type="submission" date="2018-12" db="EMBL/GenBank/DDBJ databases">
        <authorList>
            <person name="Yang Y."/>
        </authorList>
    </citation>
    <scope>NUCLEOTIDE SEQUENCE [LARGE SCALE GENOMIC DNA]</scope>
    <source>
        <strain evidence="1 2">GSF71</strain>
    </source>
</reference>